<evidence type="ECO:0000259" key="1">
    <source>
        <dbReference type="Pfam" id="PF05422"/>
    </source>
</evidence>
<keyword evidence="2" id="KW-0808">Transferase</keyword>
<evidence type="ECO:0000313" key="2">
    <source>
        <dbReference type="EMBL" id="GIY94902.1"/>
    </source>
</evidence>
<dbReference type="EMBL" id="BPLR01000449">
    <property type="protein sequence ID" value="GIY94902.1"/>
    <property type="molecule type" value="Genomic_DNA"/>
</dbReference>
<name>A0AAV4XIB3_CAEEX</name>
<organism evidence="2 3">
    <name type="scientific">Caerostris extrusa</name>
    <name type="common">Bark spider</name>
    <name type="synonym">Caerostris bankana</name>
    <dbReference type="NCBI Taxonomy" id="172846"/>
    <lineage>
        <taxon>Eukaryota</taxon>
        <taxon>Metazoa</taxon>
        <taxon>Ecdysozoa</taxon>
        <taxon>Arthropoda</taxon>
        <taxon>Chelicerata</taxon>
        <taxon>Arachnida</taxon>
        <taxon>Araneae</taxon>
        <taxon>Araneomorphae</taxon>
        <taxon>Entelegynae</taxon>
        <taxon>Araneoidea</taxon>
        <taxon>Araneidae</taxon>
        <taxon>Caerostris</taxon>
    </lineage>
</organism>
<dbReference type="InterPro" id="IPR032679">
    <property type="entry name" value="Sin1_N"/>
</dbReference>
<accession>A0AAV4XIB3</accession>
<dbReference type="Pfam" id="PF05422">
    <property type="entry name" value="SIN1"/>
    <property type="match status" value="1"/>
</dbReference>
<evidence type="ECO:0000313" key="3">
    <source>
        <dbReference type="Proteomes" id="UP001054945"/>
    </source>
</evidence>
<keyword evidence="2" id="KW-0418">Kinase</keyword>
<proteinExistence type="predicted"/>
<protein>
    <submittedName>
        <fullName evidence="2">Mitogen-activated protein kinase 2-associated protein 1</fullName>
    </submittedName>
</protein>
<sequence length="113" mass="12822">MSFYDDRKFLLSHIHHSFITCDDTGMCEMAMLNEVVTDKALSQGDSSRPEFKILDYNAESDFLEGGQSYDIVSGMGFIGGHRHRSNTAQRLEKLENQCKNKPRLLIFSGRSAQ</sequence>
<dbReference type="GO" id="GO:0016301">
    <property type="term" value="F:kinase activity"/>
    <property type="evidence" value="ECO:0007669"/>
    <property type="project" value="UniProtKB-KW"/>
</dbReference>
<gene>
    <name evidence="2" type="primary">mapkap1</name>
    <name evidence="2" type="ORF">CEXT_576951</name>
</gene>
<feature type="domain" description="Sin1 N-terminal" evidence="1">
    <location>
        <begin position="55"/>
        <end position="101"/>
    </location>
</feature>
<keyword evidence="3" id="KW-1185">Reference proteome</keyword>
<dbReference type="AlphaFoldDB" id="A0AAV4XIB3"/>
<reference evidence="2 3" key="1">
    <citation type="submission" date="2021-06" db="EMBL/GenBank/DDBJ databases">
        <title>Caerostris extrusa draft genome.</title>
        <authorList>
            <person name="Kono N."/>
            <person name="Arakawa K."/>
        </authorList>
    </citation>
    <scope>NUCLEOTIDE SEQUENCE [LARGE SCALE GENOMIC DNA]</scope>
</reference>
<comment type="caution">
    <text evidence="2">The sequence shown here is derived from an EMBL/GenBank/DDBJ whole genome shotgun (WGS) entry which is preliminary data.</text>
</comment>
<dbReference type="Proteomes" id="UP001054945">
    <property type="component" value="Unassembled WGS sequence"/>
</dbReference>